<dbReference type="Proteomes" id="UP000093199">
    <property type="component" value="Unassembled WGS sequence"/>
</dbReference>
<sequence>MGNELLQKIEYTRAKMIQSGMANGFRHAHTIRLSEKVDALLNLYYAQVQPATKSSTTKN</sequence>
<dbReference type="SUPFAM" id="SSF140500">
    <property type="entry name" value="BAS1536-like"/>
    <property type="match status" value="1"/>
</dbReference>
<reference evidence="1 2" key="1">
    <citation type="submission" date="2016-07" db="EMBL/GenBank/DDBJ databases">
        <title>Caryophanon tenue genome sequencing.</title>
        <authorList>
            <person name="Verma A."/>
            <person name="Pal Y."/>
            <person name="Krishnamurthi S."/>
        </authorList>
    </citation>
    <scope>NUCLEOTIDE SEQUENCE [LARGE SCALE GENOMIC DNA]</scope>
    <source>
        <strain evidence="1 2">DSM 14152</strain>
    </source>
</reference>
<organism evidence="1 2">
    <name type="scientific">Caryophanon tenue</name>
    <dbReference type="NCBI Taxonomy" id="33978"/>
    <lineage>
        <taxon>Bacteria</taxon>
        <taxon>Bacillati</taxon>
        <taxon>Bacillota</taxon>
        <taxon>Bacilli</taxon>
        <taxon>Bacillales</taxon>
        <taxon>Caryophanaceae</taxon>
        <taxon>Caryophanon</taxon>
    </lineage>
</organism>
<protein>
    <recommendedName>
        <fullName evidence="3">Spo0E family sporulation regulatory protein-aspartic acid phosphatase</fullName>
    </recommendedName>
</protein>
<dbReference type="EMBL" id="MASJ01000003">
    <property type="protein sequence ID" value="OCS87505.1"/>
    <property type="molecule type" value="Genomic_DNA"/>
</dbReference>
<name>A0A1C0YJZ3_9BACL</name>
<keyword evidence="2" id="KW-1185">Reference proteome</keyword>
<dbReference type="Pfam" id="PF09388">
    <property type="entry name" value="SpoOE-like"/>
    <property type="match status" value="1"/>
</dbReference>
<dbReference type="RefSeq" id="WP_066543059.1">
    <property type="nucleotide sequence ID" value="NZ_MASJ01000003.1"/>
</dbReference>
<dbReference type="GO" id="GO:0043937">
    <property type="term" value="P:regulation of sporulation"/>
    <property type="evidence" value="ECO:0007669"/>
    <property type="project" value="InterPro"/>
</dbReference>
<evidence type="ECO:0008006" key="3">
    <source>
        <dbReference type="Google" id="ProtNLM"/>
    </source>
</evidence>
<evidence type="ECO:0000313" key="2">
    <source>
        <dbReference type="Proteomes" id="UP000093199"/>
    </source>
</evidence>
<dbReference type="InterPro" id="IPR018540">
    <property type="entry name" value="Spo0E-like"/>
</dbReference>
<dbReference type="InterPro" id="IPR037208">
    <property type="entry name" value="Spo0E-like_sf"/>
</dbReference>
<dbReference type="AlphaFoldDB" id="A0A1C0YJZ3"/>
<dbReference type="InterPro" id="IPR036638">
    <property type="entry name" value="HLH_DNA-bd_sf"/>
</dbReference>
<comment type="caution">
    <text evidence="1">The sequence shown here is derived from an EMBL/GenBank/DDBJ whole genome shotgun (WGS) entry which is preliminary data.</text>
</comment>
<dbReference type="Gene3D" id="4.10.280.10">
    <property type="entry name" value="Helix-loop-helix DNA-binding domain"/>
    <property type="match status" value="1"/>
</dbReference>
<dbReference type="GO" id="GO:0046983">
    <property type="term" value="F:protein dimerization activity"/>
    <property type="evidence" value="ECO:0007669"/>
    <property type="project" value="InterPro"/>
</dbReference>
<dbReference type="OrthoDB" id="2738512at2"/>
<evidence type="ECO:0000313" key="1">
    <source>
        <dbReference type="EMBL" id="OCS87505.1"/>
    </source>
</evidence>
<gene>
    <name evidence="1" type="ORF">A6M13_09370</name>
</gene>
<dbReference type="STRING" id="33978.A6M13_09370"/>
<accession>A0A1C0YJZ3</accession>
<proteinExistence type="predicted"/>